<protein>
    <submittedName>
        <fullName evidence="4">GNAT family N-acetyltransferase</fullName>
    </submittedName>
</protein>
<dbReference type="SUPFAM" id="SSF55729">
    <property type="entry name" value="Acyl-CoA N-acyltransferases (Nat)"/>
    <property type="match status" value="1"/>
</dbReference>
<dbReference type="Gene3D" id="3.40.630.30">
    <property type="match status" value="1"/>
</dbReference>
<dbReference type="InterPro" id="IPR000182">
    <property type="entry name" value="GNAT_dom"/>
</dbReference>
<name>A0ABX7NFP0_9BACT</name>
<organism evidence="4 5">
    <name type="scientific">Myxococcus landrumensis</name>
    <dbReference type="NCBI Taxonomy" id="2813577"/>
    <lineage>
        <taxon>Bacteria</taxon>
        <taxon>Pseudomonadati</taxon>
        <taxon>Myxococcota</taxon>
        <taxon>Myxococcia</taxon>
        <taxon>Myxococcales</taxon>
        <taxon>Cystobacterineae</taxon>
        <taxon>Myxococcaceae</taxon>
        <taxon>Myxococcus</taxon>
    </lineage>
</organism>
<dbReference type="InterPro" id="IPR051016">
    <property type="entry name" value="Diverse_Substrate_AcTransf"/>
</dbReference>
<proteinExistence type="predicted"/>
<evidence type="ECO:0000259" key="3">
    <source>
        <dbReference type="PROSITE" id="PS51186"/>
    </source>
</evidence>
<dbReference type="PANTHER" id="PTHR10545">
    <property type="entry name" value="DIAMINE N-ACETYLTRANSFERASE"/>
    <property type="match status" value="1"/>
</dbReference>
<evidence type="ECO:0000313" key="5">
    <source>
        <dbReference type="Proteomes" id="UP000663090"/>
    </source>
</evidence>
<evidence type="ECO:0000256" key="2">
    <source>
        <dbReference type="ARBA" id="ARBA00023315"/>
    </source>
</evidence>
<dbReference type="RefSeq" id="WP_206719243.1">
    <property type="nucleotide sequence ID" value="NZ_CP071091.1"/>
</dbReference>
<evidence type="ECO:0000313" key="4">
    <source>
        <dbReference type="EMBL" id="QSQ17624.1"/>
    </source>
</evidence>
<feature type="domain" description="N-acetyltransferase" evidence="3">
    <location>
        <begin position="1"/>
        <end position="142"/>
    </location>
</feature>
<dbReference type="PROSITE" id="PS51186">
    <property type="entry name" value="GNAT"/>
    <property type="match status" value="1"/>
</dbReference>
<sequence>MLLSLLREFAEYQGLAQYMRATEPRLREALAAQPPMLRGALVEGPDGVVGFASYTVDFMPWVDSRVLRLDDLYVRQSARGLGLGLALMRHLAEVGSAEGVPVRWEMYPDNDSARAFYKRLGATSGEKTVFRWAPEVMREFLKE</sequence>
<dbReference type="InterPro" id="IPR016181">
    <property type="entry name" value="Acyl_CoA_acyltransferase"/>
</dbReference>
<dbReference type="CDD" id="cd04301">
    <property type="entry name" value="NAT_SF"/>
    <property type="match status" value="1"/>
</dbReference>
<dbReference type="PANTHER" id="PTHR10545:SF29">
    <property type="entry name" value="GH14572P-RELATED"/>
    <property type="match status" value="1"/>
</dbReference>
<keyword evidence="2" id="KW-0012">Acyltransferase</keyword>
<dbReference type="Proteomes" id="UP000663090">
    <property type="component" value="Chromosome"/>
</dbReference>
<evidence type="ECO:0000256" key="1">
    <source>
        <dbReference type="ARBA" id="ARBA00022679"/>
    </source>
</evidence>
<dbReference type="Pfam" id="PF00583">
    <property type="entry name" value="Acetyltransf_1"/>
    <property type="match status" value="1"/>
</dbReference>
<reference evidence="4 5" key="1">
    <citation type="submission" date="2021-02" db="EMBL/GenBank/DDBJ databases">
        <title>De Novo genome assembly of isolated myxobacteria.</title>
        <authorList>
            <person name="Stevens D.C."/>
        </authorList>
    </citation>
    <scope>NUCLEOTIDE SEQUENCE [LARGE SCALE GENOMIC DNA]</scope>
    <source>
        <strain evidence="4 5">SCHIC003</strain>
    </source>
</reference>
<keyword evidence="1" id="KW-0808">Transferase</keyword>
<accession>A0ABX7NFP0</accession>
<dbReference type="EMBL" id="CP071091">
    <property type="protein sequence ID" value="QSQ17624.1"/>
    <property type="molecule type" value="Genomic_DNA"/>
</dbReference>
<keyword evidence="5" id="KW-1185">Reference proteome</keyword>
<gene>
    <name evidence="4" type="ORF">JY572_16955</name>
</gene>